<reference evidence="2 3" key="1">
    <citation type="submission" date="2023-03" db="EMBL/GenBank/DDBJ databases">
        <title>Complete genome sequence of Tepidibacter sp. SWIR-1, isolated from a deep-sea hydrothermal vent.</title>
        <authorList>
            <person name="Li X."/>
        </authorList>
    </citation>
    <scope>NUCLEOTIDE SEQUENCE [LARGE SCALE GENOMIC DNA]</scope>
    <source>
        <strain evidence="2 3">SWIR-1</strain>
    </source>
</reference>
<feature type="transmembrane region" description="Helical" evidence="1">
    <location>
        <begin position="18"/>
        <end position="37"/>
    </location>
</feature>
<dbReference type="EMBL" id="CP120733">
    <property type="protein sequence ID" value="WFD08914.1"/>
    <property type="molecule type" value="Genomic_DNA"/>
</dbReference>
<feature type="transmembrane region" description="Helical" evidence="1">
    <location>
        <begin position="106"/>
        <end position="129"/>
    </location>
</feature>
<dbReference type="RefSeq" id="WP_277730832.1">
    <property type="nucleotide sequence ID" value="NZ_CP120733.1"/>
</dbReference>
<gene>
    <name evidence="2" type="ORF">P4S50_10995</name>
</gene>
<dbReference type="Pfam" id="PF12730">
    <property type="entry name" value="ABC2_membrane_4"/>
    <property type="match status" value="1"/>
</dbReference>
<evidence type="ECO:0000313" key="2">
    <source>
        <dbReference type="EMBL" id="WFD08914.1"/>
    </source>
</evidence>
<evidence type="ECO:0000256" key="1">
    <source>
        <dbReference type="SAM" id="Phobius"/>
    </source>
</evidence>
<evidence type="ECO:0000313" key="3">
    <source>
        <dbReference type="Proteomes" id="UP001222800"/>
    </source>
</evidence>
<keyword evidence="1" id="KW-0472">Membrane</keyword>
<keyword evidence="1" id="KW-0812">Transmembrane</keyword>
<name>A0ABY8EBF0_9FIRM</name>
<dbReference type="Proteomes" id="UP001222800">
    <property type="component" value="Chromosome"/>
</dbReference>
<protein>
    <submittedName>
        <fullName evidence="2">ABC transporter permease</fullName>
    </submittedName>
</protein>
<feature type="transmembrane region" description="Helical" evidence="1">
    <location>
        <begin position="170"/>
        <end position="188"/>
    </location>
</feature>
<keyword evidence="3" id="KW-1185">Reference proteome</keyword>
<feature type="transmembrane region" description="Helical" evidence="1">
    <location>
        <begin position="57"/>
        <end position="78"/>
    </location>
</feature>
<accession>A0ABY8EBF0</accession>
<sequence>MVNLLYCEFLKLKRSQMFLISIMGAFVAPLMVFGGWMKAKVKGHGDIVTYEYFFSDVNLYTIMVFGLIVYCVIAAYLFSREHTENTLKTILTIPVSKTKFIFTKFIMLYIWIIGLTLITWTSSLILTLIGGATDFRIDVIGSSSVAFLLGATLLYLTLTPFVYATLWFKNIVPVIIGAASVTMINIMLSNDELMALFPWTATYVIASHKSIPTYPVALSYLSVLIIGGIGFVASLLYFKGQDII</sequence>
<organism evidence="2 3">
    <name type="scientific">Tepidibacter hydrothermalis</name>
    <dbReference type="NCBI Taxonomy" id="3036126"/>
    <lineage>
        <taxon>Bacteria</taxon>
        <taxon>Bacillati</taxon>
        <taxon>Bacillota</taxon>
        <taxon>Clostridia</taxon>
        <taxon>Peptostreptococcales</taxon>
        <taxon>Peptostreptococcaceae</taxon>
        <taxon>Tepidibacter</taxon>
    </lineage>
</organism>
<feature type="transmembrane region" description="Helical" evidence="1">
    <location>
        <begin position="135"/>
        <end position="158"/>
    </location>
</feature>
<proteinExistence type="predicted"/>
<keyword evidence="1" id="KW-1133">Transmembrane helix</keyword>
<feature type="transmembrane region" description="Helical" evidence="1">
    <location>
        <begin position="217"/>
        <end position="238"/>
    </location>
</feature>